<evidence type="ECO:0000256" key="3">
    <source>
        <dbReference type="ARBA" id="ARBA00036324"/>
    </source>
</evidence>
<dbReference type="RefSeq" id="WP_129047265.1">
    <property type="nucleotide sequence ID" value="NZ_SDHX01000001.1"/>
</dbReference>
<dbReference type="InterPro" id="IPR023750">
    <property type="entry name" value="RbsD-like_sf"/>
</dbReference>
<organism evidence="4 5">
    <name type="scientific">Oleiharenicola lentus</name>
    <dbReference type="NCBI Taxonomy" id="2508720"/>
    <lineage>
        <taxon>Bacteria</taxon>
        <taxon>Pseudomonadati</taxon>
        <taxon>Verrucomicrobiota</taxon>
        <taxon>Opitutia</taxon>
        <taxon>Opitutales</taxon>
        <taxon>Opitutaceae</taxon>
        <taxon>Oleiharenicola</taxon>
    </lineage>
</organism>
<reference evidence="4 5" key="1">
    <citation type="submission" date="2019-01" db="EMBL/GenBank/DDBJ databases">
        <title>Lacunisphaera sp. strain TWA-58.</title>
        <authorList>
            <person name="Chen W.-M."/>
        </authorList>
    </citation>
    <scope>NUCLEOTIDE SEQUENCE [LARGE SCALE GENOMIC DNA]</scope>
    <source>
        <strain evidence="4 5">TWA-58</strain>
    </source>
</reference>
<name>A0A4V1M6M3_9BACT</name>
<proteinExistence type="predicted"/>
<comment type="caution">
    <text evidence="4">The sequence shown here is derived from an EMBL/GenBank/DDBJ whole genome shotgun (WGS) entry which is preliminary data.</text>
</comment>
<dbReference type="GO" id="GO:0042806">
    <property type="term" value="F:fucose binding"/>
    <property type="evidence" value="ECO:0007669"/>
    <property type="project" value="TreeGrafter"/>
</dbReference>
<dbReference type="Pfam" id="PF05025">
    <property type="entry name" value="RbsD_FucU"/>
    <property type="match status" value="1"/>
</dbReference>
<dbReference type="SUPFAM" id="SSF102546">
    <property type="entry name" value="RbsD-like"/>
    <property type="match status" value="1"/>
</dbReference>
<evidence type="ECO:0000313" key="5">
    <source>
        <dbReference type="Proteomes" id="UP000290218"/>
    </source>
</evidence>
<dbReference type="Proteomes" id="UP000290218">
    <property type="component" value="Unassembled WGS sequence"/>
</dbReference>
<dbReference type="EMBL" id="SDHX01000001">
    <property type="protein sequence ID" value="RXK55899.1"/>
    <property type="molecule type" value="Genomic_DNA"/>
</dbReference>
<evidence type="ECO:0000313" key="4">
    <source>
        <dbReference type="EMBL" id="RXK55899.1"/>
    </source>
</evidence>
<evidence type="ECO:0000256" key="2">
    <source>
        <dbReference type="ARBA" id="ARBA00023235"/>
    </source>
</evidence>
<comment type="catalytic activity">
    <reaction evidence="1">
        <text>beta-D-ribopyranose = beta-D-ribofuranose</text>
        <dbReference type="Rhea" id="RHEA:25432"/>
        <dbReference type="ChEBI" id="CHEBI:27476"/>
        <dbReference type="ChEBI" id="CHEBI:47002"/>
        <dbReference type="EC" id="5.4.99.62"/>
    </reaction>
</comment>
<dbReference type="Gene3D" id="3.40.1650.10">
    <property type="entry name" value="RbsD-like domain"/>
    <property type="match status" value="1"/>
</dbReference>
<dbReference type="InterPro" id="IPR007721">
    <property type="entry name" value="RbsD_FucU"/>
</dbReference>
<dbReference type="GO" id="GO:0036373">
    <property type="term" value="F:L-fucose mutarotase activity"/>
    <property type="evidence" value="ECO:0007669"/>
    <property type="project" value="UniProtKB-EC"/>
</dbReference>
<gene>
    <name evidence="4" type="ORF">ESB00_08470</name>
</gene>
<dbReference type="OrthoDB" id="9805009at2"/>
<dbReference type="PANTHER" id="PTHR31690">
    <property type="entry name" value="FUCOSE MUTAROTASE"/>
    <property type="match status" value="1"/>
</dbReference>
<sequence length="144" mass="15378">MLRTPLLHPEILRALAAAGHGSRVLIADGNYPLSTATPATASRVYLNLRPGCVTLTEVLATLTTVLPIESALGMQTRDGLAAPIHGEFAQLLGPGVTLTFKPRHDFYTEARSVDTALAIATGEQRRFANLLLTIGVVRLPDDHS</sequence>
<protein>
    <submittedName>
        <fullName evidence="4">RbsD or FucU transport</fullName>
    </submittedName>
</protein>
<keyword evidence="5" id="KW-1185">Reference proteome</keyword>
<comment type="catalytic activity">
    <reaction evidence="3">
        <text>alpha-L-fucose = beta-L-fucose</text>
        <dbReference type="Rhea" id="RHEA:25580"/>
        <dbReference type="ChEBI" id="CHEBI:42548"/>
        <dbReference type="ChEBI" id="CHEBI:42589"/>
        <dbReference type="EC" id="5.1.3.29"/>
    </reaction>
</comment>
<accession>A0A4V1M6M3</accession>
<dbReference type="GO" id="GO:0062193">
    <property type="term" value="F:D-ribose pyranase activity"/>
    <property type="evidence" value="ECO:0007669"/>
    <property type="project" value="UniProtKB-EC"/>
</dbReference>
<dbReference type="PANTHER" id="PTHR31690:SF4">
    <property type="entry name" value="FUCOSE MUTAROTASE"/>
    <property type="match status" value="1"/>
</dbReference>
<dbReference type="AlphaFoldDB" id="A0A4V1M6M3"/>
<keyword evidence="2" id="KW-0413">Isomerase</keyword>
<dbReference type="InterPro" id="IPR050443">
    <property type="entry name" value="RbsD/FucU_mutarotase"/>
</dbReference>
<evidence type="ECO:0000256" key="1">
    <source>
        <dbReference type="ARBA" id="ARBA00000223"/>
    </source>
</evidence>
<dbReference type="GO" id="GO:0006004">
    <property type="term" value="P:fucose metabolic process"/>
    <property type="evidence" value="ECO:0007669"/>
    <property type="project" value="TreeGrafter"/>
</dbReference>